<dbReference type="CDD" id="cd10322">
    <property type="entry name" value="SLC5sbd"/>
    <property type="match status" value="1"/>
</dbReference>
<comment type="similarity">
    <text evidence="2 13">Belongs to the sodium:solute symporter (SSF) (TC 2.A.21) family.</text>
</comment>
<dbReference type="Proteomes" id="UP001172082">
    <property type="component" value="Unassembled WGS sequence"/>
</dbReference>
<gene>
    <name evidence="15" type="ORF">QQ008_13195</name>
</gene>
<evidence type="ECO:0000313" key="15">
    <source>
        <dbReference type="EMBL" id="MDN5202335.1"/>
    </source>
</evidence>
<dbReference type="Pfam" id="PF00474">
    <property type="entry name" value="SSF"/>
    <property type="match status" value="1"/>
</dbReference>
<dbReference type="InterPro" id="IPR038377">
    <property type="entry name" value="Na/Glc_symporter_sf"/>
</dbReference>
<evidence type="ECO:0000256" key="4">
    <source>
        <dbReference type="ARBA" id="ARBA00022475"/>
    </source>
</evidence>
<evidence type="ECO:0000313" key="16">
    <source>
        <dbReference type="Proteomes" id="UP001172082"/>
    </source>
</evidence>
<name>A0ABT8KS91_9BACT</name>
<evidence type="ECO:0000256" key="8">
    <source>
        <dbReference type="ARBA" id="ARBA00023053"/>
    </source>
</evidence>
<evidence type="ECO:0000256" key="1">
    <source>
        <dbReference type="ARBA" id="ARBA00004651"/>
    </source>
</evidence>
<keyword evidence="10 14" id="KW-0472">Membrane</keyword>
<evidence type="ECO:0000256" key="3">
    <source>
        <dbReference type="ARBA" id="ARBA00022448"/>
    </source>
</evidence>
<dbReference type="EMBL" id="JAUJEA010000004">
    <property type="protein sequence ID" value="MDN5202335.1"/>
    <property type="molecule type" value="Genomic_DNA"/>
</dbReference>
<evidence type="ECO:0000256" key="12">
    <source>
        <dbReference type="ARBA" id="ARBA00033708"/>
    </source>
</evidence>
<keyword evidence="7 14" id="KW-1133">Transmembrane helix</keyword>
<comment type="catalytic activity">
    <reaction evidence="12">
        <text>L-proline(in) + Na(+)(in) = L-proline(out) + Na(+)(out)</text>
        <dbReference type="Rhea" id="RHEA:28967"/>
        <dbReference type="ChEBI" id="CHEBI:29101"/>
        <dbReference type="ChEBI" id="CHEBI:60039"/>
    </reaction>
</comment>
<dbReference type="InterPro" id="IPR050277">
    <property type="entry name" value="Sodium:Solute_Symporter"/>
</dbReference>
<feature type="transmembrane region" description="Helical" evidence="14">
    <location>
        <begin position="413"/>
        <end position="432"/>
    </location>
</feature>
<feature type="transmembrane region" description="Helical" evidence="14">
    <location>
        <begin position="362"/>
        <end position="378"/>
    </location>
</feature>
<keyword evidence="4" id="KW-1003">Cell membrane</keyword>
<evidence type="ECO:0000256" key="11">
    <source>
        <dbReference type="ARBA" id="ARBA00023201"/>
    </source>
</evidence>
<evidence type="ECO:0000256" key="6">
    <source>
        <dbReference type="ARBA" id="ARBA00022847"/>
    </source>
</evidence>
<proteinExistence type="inferred from homology"/>
<feature type="transmembrane region" description="Helical" evidence="14">
    <location>
        <begin position="384"/>
        <end position="406"/>
    </location>
</feature>
<dbReference type="PROSITE" id="PS50283">
    <property type="entry name" value="NA_SOLUT_SYMP_3"/>
    <property type="match status" value="1"/>
</dbReference>
<feature type="transmembrane region" description="Helical" evidence="14">
    <location>
        <begin position="71"/>
        <end position="93"/>
    </location>
</feature>
<comment type="subcellular location">
    <subcellularLocation>
        <location evidence="1">Cell membrane</location>
        <topology evidence="1">Multi-pass membrane protein</topology>
    </subcellularLocation>
</comment>
<feature type="transmembrane region" description="Helical" evidence="14">
    <location>
        <begin position="150"/>
        <end position="172"/>
    </location>
</feature>
<keyword evidence="16" id="KW-1185">Reference proteome</keyword>
<dbReference type="PANTHER" id="PTHR48086">
    <property type="entry name" value="SODIUM/PROLINE SYMPORTER-RELATED"/>
    <property type="match status" value="1"/>
</dbReference>
<evidence type="ECO:0000256" key="13">
    <source>
        <dbReference type="RuleBase" id="RU362091"/>
    </source>
</evidence>
<evidence type="ECO:0000256" key="14">
    <source>
        <dbReference type="SAM" id="Phobius"/>
    </source>
</evidence>
<organism evidence="15 16">
    <name type="scientific">Splendidivirga corallicola</name>
    <dbReference type="NCBI Taxonomy" id="3051826"/>
    <lineage>
        <taxon>Bacteria</taxon>
        <taxon>Pseudomonadati</taxon>
        <taxon>Bacteroidota</taxon>
        <taxon>Cytophagia</taxon>
        <taxon>Cytophagales</taxon>
        <taxon>Splendidivirgaceae</taxon>
        <taxon>Splendidivirga</taxon>
    </lineage>
</organism>
<keyword evidence="8" id="KW-0915">Sodium</keyword>
<feature type="transmembrane region" description="Helical" evidence="14">
    <location>
        <begin position="35"/>
        <end position="59"/>
    </location>
</feature>
<dbReference type="PANTHER" id="PTHR48086:SF3">
    <property type="entry name" value="SODIUM_PROLINE SYMPORTER"/>
    <property type="match status" value="1"/>
</dbReference>
<comment type="caution">
    <text evidence="15">The sequence shown here is derived from an EMBL/GenBank/DDBJ whole genome shotgun (WGS) entry which is preliminary data.</text>
</comment>
<dbReference type="InterPro" id="IPR001734">
    <property type="entry name" value="Na/solute_symporter"/>
</dbReference>
<keyword evidence="6" id="KW-0769">Symport</keyword>
<sequence>MIKWMIIFSIIYLAILMTLALLSKRRIKNVDDFMMGGFNIGYLLGFMTFAATLFSTFTLLGMPDFFRTHGIGAWIFLAVSDGVMVFMVLWFGYHLRKKAKERNFKGMAGLLVSSYGNKWAGYIYFIGVFLFLVPYVSIQIRGLSIFLDAAFNHALPAWAWASMILLVMILYSETGGLKAIMYSDVFQGILLMAVVWVIAYSCVNHLNGVKQLFQEVKDINAALLSAPGPKGLFSIQFLIASMIAIVMIPVTQPQLSSRLVIIRNQSSMNRMAVAVGCFAILVIMPTIAIGMYGAVKYPDHTTSDFLSQVLLFEQPGFIAAATMVGLIAAAISTSDSQIFALSGELRSLLKGEDKKVLTKTKIGMVVFALAALIFSLISSDQLVLLARVSFAGTALMAPMILSAILLQRTLNMWLVWATALAIVVFIASLSGILPSQVFGIRMDLLLFIVLSIFTCLTLFLGSRRNKL</sequence>
<evidence type="ECO:0000256" key="9">
    <source>
        <dbReference type="ARBA" id="ARBA00023065"/>
    </source>
</evidence>
<feature type="transmembrane region" description="Helical" evidence="14">
    <location>
        <begin position="271"/>
        <end position="295"/>
    </location>
</feature>
<reference evidence="15" key="1">
    <citation type="submission" date="2023-06" db="EMBL/GenBank/DDBJ databases">
        <title>Genomic of Parafulvivirga corallium.</title>
        <authorList>
            <person name="Wang G."/>
        </authorList>
    </citation>
    <scope>NUCLEOTIDE SEQUENCE</scope>
    <source>
        <strain evidence="15">BMA10</strain>
    </source>
</reference>
<keyword evidence="5 14" id="KW-0812">Transmembrane</keyword>
<evidence type="ECO:0000256" key="10">
    <source>
        <dbReference type="ARBA" id="ARBA00023136"/>
    </source>
</evidence>
<feature type="transmembrane region" description="Helical" evidence="14">
    <location>
        <begin position="119"/>
        <end position="138"/>
    </location>
</feature>
<evidence type="ECO:0000256" key="5">
    <source>
        <dbReference type="ARBA" id="ARBA00022692"/>
    </source>
</evidence>
<accession>A0ABT8KS91</accession>
<feature type="transmembrane region" description="Helical" evidence="14">
    <location>
        <begin position="444"/>
        <end position="461"/>
    </location>
</feature>
<keyword evidence="11" id="KW-0739">Sodium transport</keyword>
<feature type="transmembrane region" description="Helical" evidence="14">
    <location>
        <begin position="6"/>
        <end position="23"/>
    </location>
</feature>
<feature type="transmembrane region" description="Helical" evidence="14">
    <location>
        <begin position="315"/>
        <end position="341"/>
    </location>
</feature>
<feature type="transmembrane region" description="Helical" evidence="14">
    <location>
        <begin position="231"/>
        <end position="250"/>
    </location>
</feature>
<keyword evidence="3" id="KW-0813">Transport</keyword>
<keyword evidence="9" id="KW-0406">Ion transport</keyword>
<protein>
    <submittedName>
        <fullName evidence="15">Sodium:solute symporter family protein</fullName>
    </submittedName>
</protein>
<feature type="transmembrane region" description="Helical" evidence="14">
    <location>
        <begin position="179"/>
        <end position="199"/>
    </location>
</feature>
<dbReference type="Gene3D" id="1.20.1730.10">
    <property type="entry name" value="Sodium/glucose cotransporter"/>
    <property type="match status" value="1"/>
</dbReference>
<evidence type="ECO:0000256" key="7">
    <source>
        <dbReference type="ARBA" id="ARBA00022989"/>
    </source>
</evidence>
<evidence type="ECO:0000256" key="2">
    <source>
        <dbReference type="ARBA" id="ARBA00006434"/>
    </source>
</evidence>